<keyword evidence="2" id="KW-1185">Reference proteome</keyword>
<accession>A0ACB7ZTA7</accession>
<protein>
    <submittedName>
        <fullName evidence="1">Uncharacterized protein</fullName>
    </submittedName>
</protein>
<gene>
    <name evidence="1" type="ORF">BJ138DRAFT_1167135</name>
</gene>
<dbReference type="Proteomes" id="UP000790377">
    <property type="component" value="Unassembled WGS sequence"/>
</dbReference>
<evidence type="ECO:0000313" key="2">
    <source>
        <dbReference type="Proteomes" id="UP000790377"/>
    </source>
</evidence>
<sequence>MTPMIASLFLFSSLFPLISFQFTPHQLTHSTSVLRGVQLGFNIQYSMSNSFLLTGKLETPDKPQVRESITAIKCHTQQEGT</sequence>
<dbReference type="EMBL" id="MU268606">
    <property type="protein sequence ID" value="KAH7904107.1"/>
    <property type="molecule type" value="Genomic_DNA"/>
</dbReference>
<evidence type="ECO:0000313" key="1">
    <source>
        <dbReference type="EMBL" id="KAH7904107.1"/>
    </source>
</evidence>
<name>A0ACB7ZTA7_9AGAM</name>
<reference evidence="1" key="1">
    <citation type="journal article" date="2021" name="New Phytol.">
        <title>Evolutionary innovations through gain and loss of genes in the ectomycorrhizal Boletales.</title>
        <authorList>
            <person name="Wu G."/>
            <person name="Miyauchi S."/>
            <person name="Morin E."/>
            <person name="Kuo A."/>
            <person name="Drula E."/>
            <person name="Varga T."/>
            <person name="Kohler A."/>
            <person name="Feng B."/>
            <person name="Cao Y."/>
            <person name="Lipzen A."/>
            <person name="Daum C."/>
            <person name="Hundley H."/>
            <person name="Pangilinan J."/>
            <person name="Johnson J."/>
            <person name="Barry K."/>
            <person name="LaButti K."/>
            <person name="Ng V."/>
            <person name="Ahrendt S."/>
            <person name="Min B."/>
            <person name="Choi I.G."/>
            <person name="Park H."/>
            <person name="Plett J.M."/>
            <person name="Magnuson J."/>
            <person name="Spatafora J.W."/>
            <person name="Nagy L.G."/>
            <person name="Henrissat B."/>
            <person name="Grigoriev I.V."/>
            <person name="Yang Z.L."/>
            <person name="Xu J."/>
            <person name="Martin F.M."/>
        </authorList>
    </citation>
    <scope>NUCLEOTIDE SEQUENCE</scope>
    <source>
        <strain evidence="1">ATCC 28755</strain>
    </source>
</reference>
<organism evidence="1 2">
    <name type="scientific">Hygrophoropsis aurantiaca</name>
    <dbReference type="NCBI Taxonomy" id="72124"/>
    <lineage>
        <taxon>Eukaryota</taxon>
        <taxon>Fungi</taxon>
        <taxon>Dikarya</taxon>
        <taxon>Basidiomycota</taxon>
        <taxon>Agaricomycotina</taxon>
        <taxon>Agaricomycetes</taxon>
        <taxon>Agaricomycetidae</taxon>
        <taxon>Boletales</taxon>
        <taxon>Coniophorineae</taxon>
        <taxon>Hygrophoropsidaceae</taxon>
        <taxon>Hygrophoropsis</taxon>
    </lineage>
</organism>
<proteinExistence type="predicted"/>
<comment type="caution">
    <text evidence="1">The sequence shown here is derived from an EMBL/GenBank/DDBJ whole genome shotgun (WGS) entry which is preliminary data.</text>
</comment>